<evidence type="ECO:0000313" key="2">
    <source>
        <dbReference type="Proteomes" id="UP001497680"/>
    </source>
</evidence>
<keyword evidence="2" id="KW-1185">Reference proteome</keyword>
<dbReference type="Proteomes" id="UP001497680">
    <property type="component" value="Unassembled WGS sequence"/>
</dbReference>
<reference evidence="1 2" key="1">
    <citation type="journal article" date="2022" name="New Phytol.">
        <title>Ecological generalism drives hyperdiversity of secondary metabolite gene clusters in xylarialean endophytes.</title>
        <authorList>
            <person name="Franco M.E.E."/>
            <person name="Wisecaver J.H."/>
            <person name="Arnold A.E."/>
            <person name="Ju Y.M."/>
            <person name="Slot J.C."/>
            <person name="Ahrendt S."/>
            <person name="Moore L.P."/>
            <person name="Eastman K.E."/>
            <person name="Scott K."/>
            <person name="Konkel Z."/>
            <person name="Mondo S.J."/>
            <person name="Kuo A."/>
            <person name="Hayes R.D."/>
            <person name="Haridas S."/>
            <person name="Andreopoulos B."/>
            <person name="Riley R."/>
            <person name="LaButti K."/>
            <person name="Pangilinan J."/>
            <person name="Lipzen A."/>
            <person name="Amirebrahimi M."/>
            <person name="Yan J."/>
            <person name="Adam C."/>
            <person name="Keymanesh K."/>
            <person name="Ng V."/>
            <person name="Louie K."/>
            <person name="Northen T."/>
            <person name="Drula E."/>
            <person name="Henrissat B."/>
            <person name="Hsieh H.M."/>
            <person name="Youens-Clark K."/>
            <person name="Lutzoni F."/>
            <person name="Miadlikowska J."/>
            <person name="Eastwood D.C."/>
            <person name="Hamelin R.C."/>
            <person name="Grigoriev I.V."/>
            <person name="U'Ren J.M."/>
        </authorList>
    </citation>
    <scope>NUCLEOTIDE SEQUENCE [LARGE SCALE GENOMIC DNA]</scope>
    <source>
        <strain evidence="1 2">ER1909</strain>
    </source>
</reference>
<dbReference type="EMBL" id="MU394285">
    <property type="protein sequence ID" value="KAI6091993.1"/>
    <property type="molecule type" value="Genomic_DNA"/>
</dbReference>
<sequence length="78" mass="8231">MSCTLLFILHSACSLRSGGVLLGFFGGPRPLSCLSCVSSRSISPEPLPGIVARADQDHQPLSQLSRNLLHILLSSGLT</sequence>
<protein>
    <submittedName>
        <fullName evidence="1">Uncharacterized protein</fullName>
    </submittedName>
</protein>
<accession>A0ACC0DGQ1</accession>
<proteinExistence type="predicted"/>
<name>A0ACC0DGQ1_9PEZI</name>
<evidence type="ECO:0000313" key="1">
    <source>
        <dbReference type="EMBL" id="KAI6091993.1"/>
    </source>
</evidence>
<gene>
    <name evidence="1" type="ORF">F4821DRAFT_226017</name>
</gene>
<organism evidence="1 2">
    <name type="scientific">Hypoxylon rubiginosum</name>
    <dbReference type="NCBI Taxonomy" id="110542"/>
    <lineage>
        <taxon>Eukaryota</taxon>
        <taxon>Fungi</taxon>
        <taxon>Dikarya</taxon>
        <taxon>Ascomycota</taxon>
        <taxon>Pezizomycotina</taxon>
        <taxon>Sordariomycetes</taxon>
        <taxon>Xylariomycetidae</taxon>
        <taxon>Xylariales</taxon>
        <taxon>Hypoxylaceae</taxon>
        <taxon>Hypoxylon</taxon>
    </lineage>
</organism>
<comment type="caution">
    <text evidence="1">The sequence shown here is derived from an EMBL/GenBank/DDBJ whole genome shotgun (WGS) entry which is preliminary data.</text>
</comment>